<dbReference type="AlphaFoldDB" id="A0A8H5HN42"/>
<dbReference type="CDD" id="cd09917">
    <property type="entry name" value="F-box_SF"/>
    <property type="match status" value="1"/>
</dbReference>
<dbReference type="PROSITE" id="PS50181">
    <property type="entry name" value="FBOX"/>
    <property type="match status" value="1"/>
</dbReference>
<evidence type="ECO:0000256" key="1">
    <source>
        <dbReference type="SAM" id="MobiDB-lite"/>
    </source>
</evidence>
<gene>
    <name evidence="3" type="ORF">D9757_006706</name>
</gene>
<dbReference type="InterPro" id="IPR001810">
    <property type="entry name" value="F-box_dom"/>
</dbReference>
<feature type="domain" description="F-box" evidence="2">
    <location>
        <begin position="1"/>
        <end position="45"/>
    </location>
</feature>
<dbReference type="EMBL" id="JAACJN010000036">
    <property type="protein sequence ID" value="KAF5386335.1"/>
    <property type="molecule type" value="Genomic_DNA"/>
</dbReference>
<organism evidence="3 4">
    <name type="scientific">Collybiopsis confluens</name>
    <dbReference type="NCBI Taxonomy" id="2823264"/>
    <lineage>
        <taxon>Eukaryota</taxon>
        <taxon>Fungi</taxon>
        <taxon>Dikarya</taxon>
        <taxon>Basidiomycota</taxon>
        <taxon>Agaricomycotina</taxon>
        <taxon>Agaricomycetes</taxon>
        <taxon>Agaricomycetidae</taxon>
        <taxon>Agaricales</taxon>
        <taxon>Marasmiineae</taxon>
        <taxon>Omphalotaceae</taxon>
        <taxon>Collybiopsis</taxon>
    </lineage>
</organism>
<dbReference type="SUPFAM" id="SSF81383">
    <property type="entry name" value="F-box domain"/>
    <property type="match status" value="1"/>
</dbReference>
<feature type="compositionally biased region" description="Acidic residues" evidence="1">
    <location>
        <begin position="473"/>
        <end position="486"/>
    </location>
</feature>
<name>A0A8H5HN42_9AGAR</name>
<comment type="caution">
    <text evidence="3">The sequence shown here is derived from an EMBL/GenBank/DDBJ whole genome shotgun (WGS) entry which is preliminary data.</text>
</comment>
<dbReference type="OrthoDB" id="3193353at2759"/>
<dbReference type="Pfam" id="PF12937">
    <property type="entry name" value="F-box-like"/>
    <property type="match status" value="1"/>
</dbReference>
<accession>A0A8H5HN42</accession>
<dbReference type="SMART" id="SM00256">
    <property type="entry name" value="FBOX"/>
    <property type="match status" value="1"/>
</dbReference>
<keyword evidence="4" id="KW-1185">Reference proteome</keyword>
<evidence type="ECO:0000259" key="2">
    <source>
        <dbReference type="PROSITE" id="PS50181"/>
    </source>
</evidence>
<proteinExistence type="predicted"/>
<evidence type="ECO:0000313" key="3">
    <source>
        <dbReference type="EMBL" id="KAF5386335.1"/>
    </source>
</evidence>
<dbReference type="Gene3D" id="1.20.1280.50">
    <property type="match status" value="1"/>
</dbReference>
<dbReference type="InterPro" id="IPR036047">
    <property type="entry name" value="F-box-like_dom_sf"/>
</dbReference>
<feature type="region of interest" description="Disordered" evidence="1">
    <location>
        <begin position="451"/>
        <end position="506"/>
    </location>
</feature>
<reference evidence="3 4" key="1">
    <citation type="journal article" date="2020" name="ISME J.">
        <title>Uncovering the hidden diversity of litter-decomposition mechanisms in mushroom-forming fungi.</title>
        <authorList>
            <person name="Floudas D."/>
            <person name="Bentzer J."/>
            <person name="Ahren D."/>
            <person name="Johansson T."/>
            <person name="Persson P."/>
            <person name="Tunlid A."/>
        </authorList>
    </citation>
    <scope>NUCLEOTIDE SEQUENCE [LARGE SCALE GENOMIC DNA]</scope>
    <source>
        <strain evidence="3 4">CBS 406.79</strain>
    </source>
</reference>
<evidence type="ECO:0000313" key="4">
    <source>
        <dbReference type="Proteomes" id="UP000518752"/>
    </source>
</evidence>
<dbReference type="Proteomes" id="UP000518752">
    <property type="component" value="Unassembled WGS sequence"/>
</dbReference>
<protein>
    <recommendedName>
        <fullName evidence="2">F-box domain-containing protein</fullName>
    </recommendedName>
</protein>
<sequence>MIPSLPEDIYVTIFNHLSLHDVLSMRKVCRAFNSMTRLRGLWISFLRSEIWAHNIPVPQLDVDRLDAPQLEKWVMSSLRLHRNWTSTTPITKQRRYITTALPQARIASMHFTTLDGRSCLLSFSLTNRVEPRMLAIECWELSTLKCKARRTLQWFGGYAVNSDPTSLGLMAIRTPHIEVLGFDPYASDPESAFTTLFTLSAVAKSILSLTGTTIIFRSMDGKIKMLDILRPLYEIHLEDNTHIPPNQPDSFQAIVEEDYALILRPKTLALYSLETFRTGRHSPSVPLSPLQVHEFPWRIDSCCMERQTTPSSVRYHLNSDKPRSSSFRPPRPPATINILIRFSSLFPWPVNMLHHLVLYPDSSYLVPPPPSAENDNNSESPTLTDTLTWRNINPNNLPYEFPPVLSQMIVSPVRLFAITDMVLGPYGTAVWLDSHTEDFFYHGDVGQRLAGVVVTPSPPDSEAPEEGKRNDDEAGDEDRDAQDESPDESHATAGERTSTQMTATIVFGAHESDDWTKIAIDEGHGRVAVGAVNGEIMIDDYAQR</sequence>